<dbReference type="Proteomes" id="UP000015103">
    <property type="component" value="Unassembled WGS sequence"/>
</dbReference>
<dbReference type="InterPro" id="IPR043130">
    <property type="entry name" value="CDP-OH_PTrfase_TM_dom"/>
</dbReference>
<keyword evidence="2" id="KW-0444">Lipid biosynthesis</keyword>
<evidence type="ECO:0000313" key="13">
    <source>
        <dbReference type="EMBL" id="JAA75372.1"/>
    </source>
</evidence>
<accession>R4FJU5</accession>
<dbReference type="EMBL" id="GAHY01002138">
    <property type="protein sequence ID" value="JAA75372.1"/>
    <property type="molecule type" value="mRNA"/>
</dbReference>
<evidence type="ECO:0000256" key="5">
    <source>
        <dbReference type="ARBA" id="ARBA00022989"/>
    </source>
</evidence>
<evidence type="ECO:0000256" key="11">
    <source>
        <dbReference type="ARBA" id="ARBA00047433"/>
    </source>
</evidence>
<dbReference type="GO" id="GO:0016020">
    <property type="term" value="C:membrane"/>
    <property type="evidence" value="ECO:0007669"/>
    <property type="project" value="UniProtKB-SubCell"/>
</dbReference>
<dbReference type="InterPro" id="IPR000462">
    <property type="entry name" value="CDP-OH_P_trans"/>
</dbReference>
<sequence length="285" mass="31543">MSTWSIRHLLPPTAFYWNCHPILRIRQRAFLRYPAPIFALCQNGVPNGLLSRKWLAPPVYLFPINSRHEQISARNVGIRENICTVPNILCVTRILATPYLGYLILSGDHHLAFYILLWAGVSDLLDGFIARTWREQSSTLGSLLDPLADKILIVTLFTAMSCSNLIPGSLTALIIARDMTLAGAAFFIRYKSLPAPKTLQRYMDLTLATVQLQPTNISKVNTAVQLATLALTLTASAFNFIEHPVLICSWSLTAATTIASAVSYLVSKNTYKILKSPPASSSKLK</sequence>
<keyword evidence="8" id="KW-0594">Phospholipid biosynthesis</keyword>
<evidence type="ECO:0000256" key="3">
    <source>
        <dbReference type="ARBA" id="ARBA00022679"/>
    </source>
</evidence>
<reference evidence="15" key="2">
    <citation type="submission" date="2015-04" db="EMBL/GenBank/DDBJ databases">
        <authorList>
            <person name="Wilson R.K."/>
            <person name="Warren W."/>
            <person name="Dotson E."/>
            <person name="Oliveira P.L."/>
        </authorList>
    </citation>
    <scope>NUCLEOTIDE SEQUENCE</scope>
</reference>
<evidence type="ECO:0000256" key="6">
    <source>
        <dbReference type="ARBA" id="ARBA00023098"/>
    </source>
</evidence>
<feature type="transmembrane region" description="Helical" evidence="12">
    <location>
        <begin position="151"/>
        <end position="176"/>
    </location>
</feature>
<evidence type="ECO:0000256" key="9">
    <source>
        <dbReference type="ARBA" id="ARBA00023264"/>
    </source>
</evidence>
<evidence type="ECO:0000313" key="14">
    <source>
        <dbReference type="EnsemblMetazoa" id="RPRC013418-PA"/>
    </source>
</evidence>
<organism evidence="13">
    <name type="scientific">Rhodnius prolixus</name>
    <name type="common">Triatomid bug</name>
    <dbReference type="NCBI Taxonomy" id="13249"/>
    <lineage>
        <taxon>Eukaryota</taxon>
        <taxon>Metazoa</taxon>
        <taxon>Ecdysozoa</taxon>
        <taxon>Arthropoda</taxon>
        <taxon>Hexapoda</taxon>
        <taxon>Insecta</taxon>
        <taxon>Pterygota</taxon>
        <taxon>Neoptera</taxon>
        <taxon>Paraneoptera</taxon>
        <taxon>Hemiptera</taxon>
        <taxon>Heteroptera</taxon>
        <taxon>Panheteroptera</taxon>
        <taxon>Cimicomorpha</taxon>
        <taxon>Reduviidae</taxon>
        <taxon>Triatominae</taxon>
        <taxon>Rhodnius</taxon>
    </lineage>
</organism>
<keyword evidence="9" id="KW-1208">Phospholipid metabolism</keyword>
<dbReference type="FunCoup" id="R4FJU5">
    <property type="interactions" value="1002"/>
</dbReference>
<dbReference type="EMBL" id="ACPB03006708">
    <property type="status" value="NOT_ANNOTATED_CDS"/>
    <property type="molecule type" value="Genomic_DNA"/>
</dbReference>
<reference evidence="13" key="1">
    <citation type="submission" date="2013-04" db="EMBL/GenBank/DDBJ databases">
        <title>An insight into the transcriptome of the digestive tract of the blood sucking bug, Rhodnius prolixus.</title>
        <authorList>
            <person name="Ribeiro J.M.C."/>
            <person name="Genta F.A."/>
            <person name="Sorgine M.H.F."/>
            <person name="Paiva-Silva G.O."/>
            <person name="Majerowicz D."/>
            <person name="Medeiros M."/>
            <person name="Koerich L."/>
            <person name="Terra W.R."/>
            <person name="Ferreira C."/>
            <person name="Pimentel A.C."/>
            <person name="Bisch P.M."/>
            <person name="Diniz M.M.P."/>
            <person name="Nascimento R."/>
            <person name="Salmon D."/>
            <person name="Silber A.M."/>
            <person name="Alves M."/>
            <person name="Oliveira M.F."/>
            <person name="Gondim K.C."/>
            <person name="Silva Neto M.A.C."/>
            <person name="Atella G.C."/>
            <person name="Araujo H."/>
            <person name="Dias F.S."/>
            <person name="Polycarpo C.R."/>
            <person name="Fampa P."/>
            <person name="Melo A.C."/>
            <person name="Tanaka A.S."/>
            <person name="Balczun C."/>
            <person name="Oliveira J.H.M."/>
            <person name="Goncalves R."/>
            <person name="Lazoski C."/>
            <person name="Pereira M.A."/>
            <person name="Rivera-Pomar R."/>
            <person name="Diambra L."/>
            <person name="Schaub G.A."/>
            <person name="Garcia E.S."/>
            <person name="Azambuja P."/>
            <person name="Braz G.R.C."/>
            <person name="Oliveira P.L."/>
        </authorList>
    </citation>
    <scope>NUCLEOTIDE SEQUENCE</scope>
</reference>
<keyword evidence="6" id="KW-0443">Lipid metabolism</keyword>
<dbReference type="EC" id="2.7.8.41" evidence="10"/>
<dbReference type="OMA" id="HNAQRIL"/>
<keyword evidence="5 12" id="KW-1133">Transmembrane helix</keyword>
<dbReference type="HOGENOM" id="CLU_051314_0_2_1"/>
<keyword evidence="7 12" id="KW-0472">Membrane</keyword>
<dbReference type="PANTHER" id="PTHR14269:SF60">
    <property type="entry name" value="CARDIOLIPIN SYNTHASE (CMP-FORMING)"/>
    <property type="match status" value="1"/>
</dbReference>
<dbReference type="Gene3D" id="1.20.120.1760">
    <property type="match status" value="1"/>
</dbReference>
<dbReference type="AlphaFoldDB" id="R4FJU5"/>
<dbReference type="InParanoid" id="R4FJU5"/>
<keyword evidence="4 12" id="KW-0812">Transmembrane</keyword>
<dbReference type="GeneID" id="141459625"/>
<evidence type="ECO:0000256" key="7">
    <source>
        <dbReference type="ARBA" id="ARBA00023136"/>
    </source>
</evidence>
<proteinExistence type="evidence at transcript level"/>
<dbReference type="VEuPathDB" id="VectorBase:RPRC013418"/>
<keyword evidence="3 13" id="KW-0808">Transferase</keyword>
<comment type="catalytic activity">
    <reaction evidence="11">
        <text>a CDP-1,2-diacyl-sn-glycerol + a 1,2-diacyl-sn-glycero-3-phospho-(1'-sn-glycerol) = a cardiolipin + CMP + H(+)</text>
        <dbReference type="Rhea" id="RHEA:32931"/>
        <dbReference type="ChEBI" id="CHEBI:15378"/>
        <dbReference type="ChEBI" id="CHEBI:58332"/>
        <dbReference type="ChEBI" id="CHEBI:60377"/>
        <dbReference type="ChEBI" id="CHEBI:62237"/>
        <dbReference type="ChEBI" id="CHEBI:64716"/>
        <dbReference type="EC" id="2.7.8.41"/>
    </reaction>
</comment>
<dbReference type="GO" id="GO:0032049">
    <property type="term" value="P:cardiolipin biosynthetic process"/>
    <property type="evidence" value="ECO:0007669"/>
    <property type="project" value="TreeGrafter"/>
</dbReference>
<dbReference type="EnsemblMetazoa" id="RPRC013418-RA">
    <property type="protein sequence ID" value="RPRC013418-PA"/>
    <property type="gene ID" value="RPRC013418"/>
</dbReference>
<name>R4FJU5_RHOPR</name>
<evidence type="ECO:0000256" key="1">
    <source>
        <dbReference type="ARBA" id="ARBA00004141"/>
    </source>
</evidence>
<dbReference type="STRING" id="13249.R4FJU5"/>
<comment type="subcellular location">
    <subcellularLocation>
        <location evidence="1">Membrane</location>
        <topology evidence="1">Multi-pass membrane protein</topology>
    </subcellularLocation>
</comment>
<evidence type="ECO:0000256" key="12">
    <source>
        <dbReference type="SAM" id="Phobius"/>
    </source>
</evidence>
<evidence type="ECO:0000256" key="10">
    <source>
        <dbReference type="ARBA" id="ARBA00039001"/>
    </source>
</evidence>
<evidence type="ECO:0000256" key="4">
    <source>
        <dbReference type="ARBA" id="ARBA00022692"/>
    </source>
</evidence>
<keyword evidence="15" id="KW-1185">Reference proteome</keyword>
<protein>
    <recommendedName>
        <fullName evidence="10">cardiolipin synthase (CMP-forming)</fullName>
        <ecNumber evidence="10">2.7.8.41</ecNumber>
    </recommendedName>
</protein>
<reference evidence="14" key="3">
    <citation type="submission" date="2015-05" db="UniProtKB">
        <authorList>
            <consortium name="EnsemblMetazoa"/>
        </authorList>
    </citation>
    <scope>IDENTIFICATION</scope>
</reference>
<evidence type="ECO:0000313" key="15">
    <source>
        <dbReference type="Proteomes" id="UP000015103"/>
    </source>
</evidence>
<evidence type="ECO:0000256" key="2">
    <source>
        <dbReference type="ARBA" id="ARBA00022516"/>
    </source>
</evidence>
<evidence type="ECO:0000256" key="8">
    <source>
        <dbReference type="ARBA" id="ARBA00023209"/>
    </source>
</evidence>
<dbReference type="Pfam" id="PF01066">
    <property type="entry name" value="CDP-OH_P_transf"/>
    <property type="match status" value="1"/>
</dbReference>
<dbReference type="GO" id="GO:0043337">
    <property type="term" value="F:cardiolipin synthase (CMP-forming)"/>
    <property type="evidence" value="ECO:0007669"/>
    <property type="project" value="UniProtKB-EC"/>
</dbReference>
<dbReference type="GO" id="GO:0005739">
    <property type="term" value="C:mitochondrion"/>
    <property type="evidence" value="ECO:0007669"/>
    <property type="project" value="TreeGrafter"/>
</dbReference>
<dbReference type="PANTHER" id="PTHR14269">
    <property type="entry name" value="CDP-DIACYLGLYCEROL--GLYCEROL-3-PHOSPHATE 3-PHOSPHATIDYLTRANSFERASE-RELATED"/>
    <property type="match status" value="1"/>
</dbReference>
<dbReference type="RefSeq" id="XP_073994981.1">
    <property type="nucleotide sequence ID" value="XM_074138880.1"/>
</dbReference>
<dbReference type="InterPro" id="IPR050324">
    <property type="entry name" value="CDP-alcohol_PTase-I"/>
</dbReference>
<dbReference type="eggNOG" id="KOG1617">
    <property type="taxonomic scope" value="Eukaryota"/>
</dbReference>